<dbReference type="EMBL" id="CCKQ01005181">
    <property type="protein sequence ID" value="CDW76336.1"/>
    <property type="molecule type" value="Genomic_DNA"/>
</dbReference>
<organism evidence="1 2">
    <name type="scientific">Stylonychia lemnae</name>
    <name type="common">Ciliate</name>
    <dbReference type="NCBI Taxonomy" id="5949"/>
    <lineage>
        <taxon>Eukaryota</taxon>
        <taxon>Sar</taxon>
        <taxon>Alveolata</taxon>
        <taxon>Ciliophora</taxon>
        <taxon>Intramacronucleata</taxon>
        <taxon>Spirotrichea</taxon>
        <taxon>Stichotrichia</taxon>
        <taxon>Sporadotrichida</taxon>
        <taxon>Oxytrichidae</taxon>
        <taxon>Stylonychinae</taxon>
        <taxon>Stylonychia</taxon>
    </lineage>
</organism>
<dbReference type="Proteomes" id="UP000039865">
    <property type="component" value="Unassembled WGS sequence"/>
</dbReference>
<evidence type="ECO:0000313" key="1">
    <source>
        <dbReference type="EMBL" id="CDW76336.1"/>
    </source>
</evidence>
<accession>A0A078A2A7</accession>
<name>A0A078A2A7_STYLE</name>
<evidence type="ECO:0000313" key="2">
    <source>
        <dbReference type="Proteomes" id="UP000039865"/>
    </source>
</evidence>
<gene>
    <name evidence="1" type="primary">Contig14755.g15713</name>
    <name evidence="1" type="ORF">STYLEM_5336</name>
</gene>
<keyword evidence="2" id="KW-1185">Reference proteome</keyword>
<dbReference type="InParanoid" id="A0A078A2A7"/>
<reference evidence="1 2" key="1">
    <citation type="submission" date="2014-06" db="EMBL/GenBank/DDBJ databases">
        <authorList>
            <person name="Swart Estienne"/>
        </authorList>
    </citation>
    <scope>NUCLEOTIDE SEQUENCE [LARGE SCALE GENOMIC DNA]</scope>
    <source>
        <strain evidence="1 2">130c</strain>
    </source>
</reference>
<protein>
    <submittedName>
        <fullName evidence="1">Uncharacterized protein</fullName>
    </submittedName>
</protein>
<dbReference type="AlphaFoldDB" id="A0A078A2A7"/>
<sequence length="126" mass="15060">MVSRQQIKVFDKNFNDKTNQAYDQDETDMFQFQDDKSSFTNSPDNKKHSKQMSFVRFNYDDDTYELIDSKQASKIQDKAKQQRYLDKVNGFIQSQKTQKRVNAQDFLEKLNKNKKLALVKQMLRNE</sequence>
<proteinExistence type="predicted"/>